<sequence length="414" mass="46522">MAHSLRRVRSKRKATPDSQENNEVSKSPMLPPEVLSIIVEELEASISDSVTLKNALYTLLLTSRAFNAEAERVLYRHVEFVNETPQAGQICSALRARAAKYVQALRVTRYNGISGRRGRSLHTHFSYLPLNQMTNLRSLSIQEAPDHLIETAKLFTFLRESISENLLLSFHASIVLDEPALRFFERQKNITEISLEIINPKLDVDALRSTDLLPALKRARIRSLPGQRFRELLQNRPVMALELSSLRDLPNTWGSVATQLTALDISDVSCNVHADETVHISESLVASAVNLRLLAYCTLYIFDGSTHLFTNALGPLRLLTHLEALALSFETPRDLGFDISILPQIVGPPSKLASLFIVHGNYTFSSTSYRSFELTKNDKEGWDRSPSQPSGVVNRNEWFDSHYADLPDVQKEAT</sequence>
<dbReference type="AlphaFoldDB" id="A0A166CJ86"/>
<feature type="region of interest" description="Disordered" evidence="1">
    <location>
        <begin position="1"/>
        <end position="28"/>
    </location>
</feature>
<protein>
    <recommendedName>
        <fullName evidence="4">F-box domain-containing protein</fullName>
    </recommendedName>
</protein>
<reference evidence="2 3" key="1">
    <citation type="journal article" date="2016" name="Mol. Biol. Evol.">
        <title>Comparative Genomics of Early-Diverging Mushroom-Forming Fungi Provides Insights into the Origins of Lignocellulose Decay Capabilities.</title>
        <authorList>
            <person name="Nagy L.G."/>
            <person name="Riley R."/>
            <person name="Tritt A."/>
            <person name="Adam C."/>
            <person name="Daum C."/>
            <person name="Floudas D."/>
            <person name="Sun H."/>
            <person name="Yadav J.S."/>
            <person name="Pangilinan J."/>
            <person name="Larsson K.H."/>
            <person name="Matsuura K."/>
            <person name="Barry K."/>
            <person name="Labutti K."/>
            <person name="Kuo R."/>
            <person name="Ohm R.A."/>
            <person name="Bhattacharya S.S."/>
            <person name="Shirouzu T."/>
            <person name="Yoshinaga Y."/>
            <person name="Martin F.M."/>
            <person name="Grigoriev I.V."/>
            <person name="Hibbett D.S."/>
        </authorList>
    </citation>
    <scope>NUCLEOTIDE SEQUENCE [LARGE SCALE GENOMIC DNA]</scope>
    <source>
        <strain evidence="2 3">HHB10207 ss-3</strain>
    </source>
</reference>
<feature type="compositionally biased region" description="Polar residues" evidence="1">
    <location>
        <begin position="16"/>
        <end position="25"/>
    </location>
</feature>
<evidence type="ECO:0000256" key="1">
    <source>
        <dbReference type="SAM" id="MobiDB-lite"/>
    </source>
</evidence>
<name>A0A166CJ86_9AGAM</name>
<feature type="compositionally biased region" description="Basic residues" evidence="1">
    <location>
        <begin position="1"/>
        <end position="13"/>
    </location>
</feature>
<dbReference type="EMBL" id="KV428082">
    <property type="protein sequence ID" value="KZT37514.1"/>
    <property type="molecule type" value="Genomic_DNA"/>
</dbReference>
<organism evidence="2 3">
    <name type="scientific">Sistotremastrum suecicum HHB10207 ss-3</name>
    <dbReference type="NCBI Taxonomy" id="1314776"/>
    <lineage>
        <taxon>Eukaryota</taxon>
        <taxon>Fungi</taxon>
        <taxon>Dikarya</taxon>
        <taxon>Basidiomycota</taxon>
        <taxon>Agaricomycotina</taxon>
        <taxon>Agaricomycetes</taxon>
        <taxon>Sistotremastrales</taxon>
        <taxon>Sistotremastraceae</taxon>
        <taxon>Sistotremastrum</taxon>
    </lineage>
</organism>
<evidence type="ECO:0000313" key="3">
    <source>
        <dbReference type="Proteomes" id="UP000076798"/>
    </source>
</evidence>
<evidence type="ECO:0008006" key="4">
    <source>
        <dbReference type="Google" id="ProtNLM"/>
    </source>
</evidence>
<proteinExistence type="predicted"/>
<dbReference type="Proteomes" id="UP000076798">
    <property type="component" value="Unassembled WGS sequence"/>
</dbReference>
<gene>
    <name evidence="2" type="ORF">SISSUDRAFT_1062767</name>
</gene>
<keyword evidence="3" id="KW-1185">Reference proteome</keyword>
<evidence type="ECO:0000313" key="2">
    <source>
        <dbReference type="EMBL" id="KZT37514.1"/>
    </source>
</evidence>
<accession>A0A166CJ86</accession>